<feature type="transmembrane region" description="Helical" evidence="6">
    <location>
        <begin position="304"/>
        <end position="329"/>
    </location>
</feature>
<feature type="transmembrane region" description="Helical" evidence="6">
    <location>
        <begin position="49"/>
        <end position="69"/>
    </location>
</feature>
<dbReference type="CDD" id="cd13132">
    <property type="entry name" value="MATE_eukaryotic"/>
    <property type="match status" value="1"/>
</dbReference>
<dbReference type="Proteomes" id="UP001359559">
    <property type="component" value="Unassembled WGS sequence"/>
</dbReference>
<dbReference type="EMBL" id="JAYKXN010000002">
    <property type="protein sequence ID" value="KAK7311042.1"/>
    <property type="molecule type" value="Genomic_DNA"/>
</dbReference>
<feature type="transmembrane region" description="Helical" evidence="6">
    <location>
        <begin position="383"/>
        <end position="403"/>
    </location>
</feature>
<feature type="transmembrane region" description="Helical" evidence="6">
    <location>
        <begin position="198"/>
        <end position="216"/>
    </location>
</feature>
<feature type="transmembrane region" description="Helical" evidence="6">
    <location>
        <begin position="450"/>
        <end position="471"/>
    </location>
</feature>
<comment type="caution">
    <text evidence="7">The sequence shown here is derived from an EMBL/GenBank/DDBJ whole genome shotgun (WGS) entry which is preliminary data.</text>
</comment>
<dbReference type="AlphaFoldDB" id="A0AAN9PUW4"/>
<protein>
    <recommendedName>
        <fullName evidence="6">Protein DETOXIFICATION</fullName>
    </recommendedName>
    <alternativeName>
        <fullName evidence="6">Multidrug and toxic compound extrusion protein</fullName>
    </alternativeName>
</protein>
<dbReference type="GO" id="GO:1990961">
    <property type="term" value="P:xenobiotic detoxification by transmembrane export across the plasma membrane"/>
    <property type="evidence" value="ECO:0007669"/>
    <property type="project" value="InterPro"/>
</dbReference>
<dbReference type="InterPro" id="IPR002528">
    <property type="entry name" value="MATE_fam"/>
</dbReference>
<accession>A0AAN9PUW4</accession>
<dbReference type="GO" id="GO:0015297">
    <property type="term" value="F:antiporter activity"/>
    <property type="evidence" value="ECO:0007669"/>
    <property type="project" value="InterPro"/>
</dbReference>
<gene>
    <name evidence="7" type="ORF">RJT34_08914</name>
</gene>
<evidence type="ECO:0000256" key="1">
    <source>
        <dbReference type="ARBA" id="ARBA00004141"/>
    </source>
</evidence>
<feature type="transmembrane region" description="Helical" evidence="6">
    <location>
        <begin position="158"/>
        <end position="178"/>
    </location>
</feature>
<evidence type="ECO:0000256" key="5">
    <source>
        <dbReference type="ARBA" id="ARBA00023136"/>
    </source>
</evidence>
<organism evidence="7 8">
    <name type="scientific">Clitoria ternatea</name>
    <name type="common">Butterfly pea</name>
    <dbReference type="NCBI Taxonomy" id="43366"/>
    <lineage>
        <taxon>Eukaryota</taxon>
        <taxon>Viridiplantae</taxon>
        <taxon>Streptophyta</taxon>
        <taxon>Embryophyta</taxon>
        <taxon>Tracheophyta</taxon>
        <taxon>Spermatophyta</taxon>
        <taxon>Magnoliopsida</taxon>
        <taxon>eudicotyledons</taxon>
        <taxon>Gunneridae</taxon>
        <taxon>Pentapetalae</taxon>
        <taxon>rosids</taxon>
        <taxon>fabids</taxon>
        <taxon>Fabales</taxon>
        <taxon>Fabaceae</taxon>
        <taxon>Papilionoideae</taxon>
        <taxon>50 kb inversion clade</taxon>
        <taxon>NPAAA clade</taxon>
        <taxon>indigoferoid/millettioid clade</taxon>
        <taxon>Phaseoleae</taxon>
        <taxon>Clitoria</taxon>
    </lineage>
</organism>
<feature type="transmembrane region" description="Helical" evidence="6">
    <location>
        <begin position="424"/>
        <end position="444"/>
    </location>
</feature>
<proteinExistence type="inferred from homology"/>
<dbReference type="InterPro" id="IPR045069">
    <property type="entry name" value="MATE_euk"/>
</dbReference>
<keyword evidence="5 6" id="KW-0472">Membrane</keyword>
<comment type="similarity">
    <text evidence="2 6">Belongs to the multi antimicrobial extrusion (MATE) (TC 2.A.66.1) family.</text>
</comment>
<dbReference type="NCBIfam" id="TIGR00797">
    <property type="entry name" value="matE"/>
    <property type="match status" value="1"/>
</dbReference>
<keyword evidence="3 6" id="KW-0812">Transmembrane</keyword>
<dbReference type="PANTHER" id="PTHR11206">
    <property type="entry name" value="MULTIDRUG RESISTANCE PROTEIN"/>
    <property type="match status" value="1"/>
</dbReference>
<name>A0AAN9PUW4_CLITE</name>
<evidence type="ECO:0000313" key="7">
    <source>
        <dbReference type="EMBL" id="KAK7311042.1"/>
    </source>
</evidence>
<evidence type="ECO:0000256" key="6">
    <source>
        <dbReference type="RuleBase" id="RU004914"/>
    </source>
</evidence>
<evidence type="ECO:0000313" key="8">
    <source>
        <dbReference type="Proteomes" id="UP001359559"/>
    </source>
</evidence>
<evidence type="ECO:0000256" key="3">
    <source>
        <dbReference type="ARBA" id="ARBA00022692"/>
    </source>
</evidence>
<feature type="transmembrane region" description="Helical" evidence="6">
    <location>
        <begin position="350"/>
        <end position="371"/>
    </location>
</feature>
<reference evidence="7 8" key="1">
    <citation type="submission" date="2024-01" db="EMBL/GenBank/DDBJ databases">
        <title>The genomes of 5 underutilized Papilionoideae crops provide insights into root nodulation and disease resistance.</title>
        <authorList>
            <person name="Yuan L."/>
        </authorList>
    </citation>
    <scope>NUCLEOTIDE SEQUENCE [LARGE SCALE GENOMIC DNA]</scope>
    <source>
        <strain evidence="7">LY-2023</strain>
        <tissue evidence="7">Leaf</tissue>
    </source>
</reference>
<dbReference type="GO" id="GO:0016020">
    <property type="term" value="C:membrane"/>
    <property type="evidence" value="ECO:0007669"/>
    <property type="project" value="UniProtKB-SubCell"/>
</dbReference>
<feature type="transmembrane region" description="Helical" evidence="6">
    <location>
        <begin position="228"/>
        <end position="248"/>
    </location>
</feature>
<evidence type="ECO:0000256" key="2">
    <source>
        <dbReference type="ARBA" id="ARBA00010199"/>
    </source>
</evidence>
<comment type="subcellular location">
    <subcellularLocation>
        <location evidence="1">Membrane</location>
        <topology evidence="1">Multi-pass membrane protein</topology>
    </subcellularLocation>
</comment>
<feature type="transmembrane region" description="Helical" evidence="6">
    <location>
        <begin position="81"/>
        <end position="105"/>
    </location>
</feature>
<keyword evidence="4 6" id="KW-1133">Transmembrane helix</keyword>
<feature type="transmembrane region" description="Helical" evidence="6">
    <location>
        <begin position="125"/>
        <end position="146"/>
    </location>
</feature>
<sequence>MDGDNLSSIPLLSHHDDSQLDGSNKNTAVLTDNGRSFVFSKVVDEIKSLYIIALPTIITGLLIYGKSAISMHFLGKISKDALAGGSLAIGIANITGFSVISGLAAGMDGISSQAYGAQQLVLVGQILQCTIIILIIICIPISILWVNSESILALCGQNSTISFIASTYLIFTLPDLFFQCLINPLKIYLRTQNVTSPLMFSSALALILHFLMNYLILHTFSLDIRGIALISAITDLNFLIILLVYLWFTGACSKSWNGWSWECFNQWKPILHQSIPSCVSICLEWWWYELLIIFSGLLTNTADALATTGIIIQATSLIYNFPFALSLAISTRVGNELGAQRPNKAKASSFIALLCSIFTGIMAMIFMITMSNVWGRMYTKDKAILSLLATTLPIVGLCEIGNCPQTTICGVLKGSARPTLGANINLVSFYGVGFPISVLMGFVFNLGLLGLLLGLLAAQIVCATIMIIVLARTDWRMQADRAKELIGGINVSNGENHEGMEALVSRLLN</sequence>
<keyword evidence="8" id="KW-1185">Reference proteome</keyword>
<dbReference type="Pfam" id="PF01554">
    <property type="entry name" value="MatE"/>
    <property type="match status" value="2"/>
</dbReference>
<evidence type="ECO:0000256" key="4">
    <source>
        <dbReference type="ARBA" id="ARBA00022989"/>
    </source>
</evidence>
<dbReference type="GO" id="GO:0042910">
    <property type="term" value="F:xenobiotic transmembrane transporter activity"/>
    <property type="evidence" value="ECO:0007669"/>
    <property type="project" value="InterPro"/>
</dbReference>